<feature type="transmembrane region" description="Helical" evidence="4">
    <location>
        <begin position="234"/>
        <end position="252"/>
    </location>
</feature>
<feature type="region of interest" description="Disordered" evidence="3">
    <location>
        <begin position="137"/>
        <end position="190"/>
    </location>
</feature>
<keyword evidence="4" id="KW-1133">Transmembrane helix</keyword>
<evidence type="ECO:0000259" key="5">
    <source>
        <dbReference type="PROSITE" id="PS51755"/>
    </source>
</evidence>
<feature type="compositionally biased region" description="Basic and acidic residues" evidence="3">
    <location>
        <begin position="137"/>
        <end position="148"/>
    </location>
</feature>
<evidence type="ECO:0000256" key="3">
    <source>
        <dbReference type="SAM" id="MobiDB-lite"/>
    </source>
</evidence>
<dbReference type="AlphaFoldDB" id="E0WRK6"/>
<dbReference type="SMART" id="SM00862">
    <property type="entry name" value="Trans_reg_C"/>
    <property type="match status" value="1"/>
</dbReference>
<dbReference type="GO" id="GO:0000160">
    <property type="term" value="P:phosphorelay signal transduction system"/>
    <property type="evidence" value="ECO:0007669"/>
    <property type="project" value="InterPro"/>
</dbReference>
<dbReference type="GO" id="GO:0006355">
    <property type="term" value="P:regulation of DNA-templated transcription"/>
    <property type="evidence" value="ECO:0007669"/>
    <property type="project" value="InterPro"/>
</dbReference>
<dbReference type="PROSITE" id="PS51755">
    <property type="entry name" value="OMPR_PHOB"/>
    <property type="match status" value="1"/>
</dbReference>
<dbReference type="CDD" id="cd00383">
    <property type="entry name" value="trans_reg_C"/>
    <property type="match status" value="1"/>
</dbReference>
<dbReference type="SUPFAM" id="SSF46894">
    <property type="entry name" value="C-terminal effector domain of the bipartite response regulators"/>
    <property type="match status" value="1"/>
</dbReference>
<keyword evidence="1 2" id="KW-0238">DNA-binding</keyword>
<accession>E0WRK6</accession>
<proteinExistence type="predicted"/>
<reference evidence="6" key="1">
    <citation type="journal article" date="2009" name="Environ. Microbiol.">
        <title>Dynamics of genome evolution in facultative symbionts of aphids.</title>
        <authorList>
            <person name="Degnan P.H."/>
            <person name="Leonardo T.E."/>
            <person name="Cass B.N."/>
            <person name="Hurwitz B."/>
            <person name="Stern D."/>
            <person name="Gibbs R.A."/>
            <person name="Richards S."/>
            <person name="Moran N.A."/>
        </authorList>
    </citation>
    <scope>NUCLEOTIDE SEQUENCE [LARGE SCALE GENOMIC DNA]</scope>
    <source>
        <strain evidence="6">LSR1</strain>
    </source>
</reference>
<evidence type="ECO:0000256" key="4">
    <source>
        <dbReference type="SAM" id="Phobius"/>
    </source>
</evidence>
<evidence type="ECO:0000256" key="1">
    <source>
        <dbReference type="ARBA" id="ARBA00023125"/>
    </source>
</evidence>
<dbReference type="eggNOG" id="COG3710">
    <property type="taxonomic scope" value="Bacteria"/>
</dbReference>
<dbReference type="EMBL" id="GL379589">
    <property type="protein sequence ID" value="EFL92766.1"/>
    <property type="molecule type" value="Genomic_DNA"/>
</dbReference>
<keyword evidence="7" id="KW-1185">Reference proteome</keyword>
<protein>
    <submittedName>
        <fullName evidence="6">Putative transcriptional regulatory protein</fullName>
    </submittedName>
</protein>
<dbReference type="InterPro" id="IPR036388">
    <property type="entry name" value="WH-like_DNA-bd_sf"/>
</dbReference>
<evidence type="ECO:0000313" key="6">
    <source>
        <dbReference type="EMBL" id="EFL92766.1"/>
    </source>
</evidence>
<dbReference type="RefSeq" id="WP_006704461.1">
    <property type="nucleotide sequence ID" value="NZ_CAWLGB010000001.1"/>
</dbReference>
<dbReference type="Pfam" id="PF00486">
    <property type="entry name" value="Trans_reg_C"/>
    <property type="match status" value="1"/>
</dbReference>
<evidence type="ECO:0000313" key="7">
    <source>
        <dbReference type="Proteomes" id="UP000005726"/>
    </source>
</evidence>
<organism evidence="6 7">
    <name type="scientific">Candidatus Regiella insecticola LSR1</name>
    <dbReference type="NCBI Taxonomy" id="663321"/>
    <lineage>
        <taxon>Bacteria</taxon>
        <taxon>Pseudomonadati</taxon>
        <taxon>Pseudomonadota</taxon>
        <taxon>Gammaproteobacteria</taxon>
        <taxon>Enterobacterales</taxon>
        <taxon>Enterobacteriaceae</taxon>
        <taxon>aphid secondary symbionts</taxon>
        <taxon>Candidatus Regiella</taxon>
    </lineage>
</organism>
<dbReference type="HOGENOM" id="CLU_080379_0_0_6"/>
<dbReference type="Proteomes" id="UP000005726">
    <property type="component" value="Unassembled WGS sequence"/>
</dbReference>
<dbReference type="InterPro" id="IPR001867">
    <property type="entry name" value="OmpR/PhoB-type_DNA-bd"/>
</dbReference>
<feature type="DNA-binding region" description="OmpR/PhoB-type" evidence="2">
    <location>
        <begin position="3"/>
        <end position="103"/>
    </location>
</feature>
<keyword evidence="4" id="KW-0812">Transmembrane</keyword>
<feature type="compositionally biased region" description="Basic and acidic residues" evidence="3">
    <location>
        <begin position="171"/>
        <end position="181"/>
    </location>
</feature>
<dbReference type="STRING" id="663321.REG_0610"/>
<dbReference type="InterPro" id="IPR016032">
    <property type="entry name" value="Sig_transdc_resp-reg_C-effctor"/>
</dbReference>
<evidence type="ECO:0000256" key="2">
    <source>
        <dbReference type="PROSITE-ProRule" id="PRU01091"/>
    </source>
</evidence>
<sequence>MKKRLYSVNNWRVDLYSGCMTHQYSGETKRLGEYQLKLLDILLQHAGEILSRDQLTHLVWEKRVIGNNSLPNAIHTLRSALNDNKKQQRIIQTIPKKGYLLDASYCIAIEKEDHSSANENMPPKNIPFAFEVAARRPGGETDERRQLRDSAIPRSQQCGGFKGEGYNLTDDNNHDADKDQNKPYQDNNSAFQPAEKDRFQLAVTHCPNFSEKKSILVSWWLLAKKIFLLARVKIIFAILLTIAVSGCILFVIDPHNHSSSHFFAEEQKQSLYSHIRLFKIKDPTQRIKNEDDLHDRLKDTLFLLNKNSKTKKMHLSIYYHLSLDKLDYTFVIENDCKKQQLNMSIYHWRLDNKNLNHLIYRETERKMNEILPCDN</sequence>
<gene>
    <name evidence="6" type="ORF">REG_0610</name>
</gene>
<keyword evidence="4" id="KW-0472">Membrane</keyword>
<dbReference type="GO" id="GO:0003677">
    <property type="term" value="F:DNA binding"/>
    <property type="evidence" value="ECO:0007669"/>
    <property type="project" value="UniProtKB-UniRule"/>
</dbReference>
<name>E0WRK6_9ENTR</name>
<dbReference type="Gene3D" id="1.10.10.10">
    <property type="entry name" value="Winged helix-like DNA-binding domain superfamily/Winged helix DNA-binding domain"/>
    <property type="match status" value="1"/>
</dbReference>
<feature type="domain" description="OmpR/PhoB-type" evidence="5">
    <location>
        <begin position="3"/>
        <end position="103"/>
    </location>
</feature>